<evidence type="ECO:0000256" key="8">
    <source>
        <dbReference type="ARBA" id="ARBA00023027"/>
    </source>
</evidence>
<dbReference type="NCBIfam" id="NF001299">
    <property type="entry name" value="PRK00241.1"/>
    <property type="match status" value="1"/>
</dbReference>
<dbReference type="EMBL" id="JBHUGA010000061">
    <property type="protein sequence ID" value="MFD1847929.1"/>
    <property type="molecule type" value="Genomic_DNA"/>
</dbReference>
<feature type="domain" description="Nudix hydrolase" evidence="10">
    <location>
        <begin position="177"/>
        <end position="301"/>
    </location>
</feature>
<dbReference type="GO" id="GO:0016787">
    <property type="term" value="F:hydrolase activity"/>
    <property type="evidence" value="ECO:0007669"/>
    <property type="project" value="UniProtKB-KW"/>
</dbReference>
<dbReference type="Proteomes" id="UP001597307">
    <property type="component" value="Unassembled WGS sequence"/>
</dbReference>
<dbReference type="InterPro" id="IPR015376">
    <property type="entry name" value="Znr_NADH_PPase"/>
</dbReference>
<dbReference type="Pfam" id="PF09297">
    <property type="entry name" value="Zn_ribbon_NUD"/>
    <property type="match status" value="1"/>
</dbReference>
<evidence type="ECO:0000256" key="9">
    <source>
        <dbReference type="ARBA" id="ARBA00023679"/>
    </source>
</evidence>
<comment type="catalytic activity">
    <reaction evidence="9">
        <text>a 5'-end NAD(+)-phospho-ribonucleoside in mRNA + H2O = a 5'-end phospho-adenosine-phospho-ribonucleoside in mRNA + beta-nicotinamide D-ribonucleotide + 2 H(+)</text>
        <dbReference type="Rhea" id="RHEA:60876"/>
        <dbReference type="Rhea" id="RHEA-COMP:15698"/>
        <dbReference type="Rhea" id="RHEA-COMP:15719"/>
        <dbReference type="ChEBI" id="CHEBI:14649"/>
        <dbReference type="ChEBI" id="CHEBI:15377"/>
        <dbReference type="ChEBI" id="CHEBI:15378"/>
        <dbReference type="ChEBI" id="CHEBI:144029"/>
        <dbReference type="ChEBI" id="CHEBI:144051"/>
    </reaction>
    <physiologicalReaction direction="left-to-right" evidence="9">
        <dbReference type="Rhea" id="RHEA:60877"/>
    </physiologicalReaction>
</comment>
<dbReference type="Gene3D" id="3.90.79.20">
    <property type="match status" value="1"/>
</dbReference>
<comment type="similarity">
    <text evidence="3">Belongs to the Nudix hydrolase family. NudC subfamily.</text>
</comment>
<comment type="cofactor">
    <cofactor evidence="1">
        <name>Mg(2+)</name>
        <dbReference type="ChEBI" id="CHEBI:18420"/>
    </cofactor>
</comment>
<comment type="cofactor">
    <cofactor evidence="2">
        <name>Zn(2+)</name>
        <dbReference type="ChEBI" id="CHEBI:29105"/>
    </cofactor>
</comment>
<keyword evidence="8" id="KW-0520">NAD</keyword>
<keyword evidence="12" id="KW-1185">Reference proteome</keyword>
<dbReference type="Pfam" id="PF00293">
    <property type="entry name" value="NUDIX"/>
    <property type="match status" value="1"/>
</dbReference>
<evidence type="ECO:0000256" key="3">
    <source>
        <dbReference type="ARBA" id="ARBA00009595"/>
    </source>
</evidence>
<evidence type="ECO:0000256" key="2">
    <source>
        <dbReference type="ARBA" id="ARBA00001947"/>
    </source>
</evidence>
<dbReference type="CDD" id="cd03429">
    <property type="entry name" value="NUDIX_NADH_pyrophosphatase_Nudt13"/>
    <property type="match status" value="1"/>
</dbReference>
<dbReference type="Pfam" id="PF09296">
    <property type="entry name" value="NUDIX-like"/>
    <property type="match status" value="1"/>
</dbReference>
<dbReference type="InterPro" id="IPR050241">
    <property type="entry name" value="NAD-cap_RNA_hydrolase_NudC"/>
</dbReference>
<sequence length="323" mass="34487">MSETLRIPTLQSFGTLPLARVALDRGGALRSSPSLLDELWGAPATRVMFIAQGKSPVVDGNLLFVDSATVSRPETVVYLGRTLADDPDHGGIPTGTHILLAVLESMDSERFDTASWLGLRESALALSGRDAGIFVQAASIANWHAKHIHCPRCGAMTEVVDGGWVRRCPADGSTHYPRTDPAIIVAVVDDADRLLLGSAAAWPEGRFSTLAGFVEPGESLEAAVIREVGEESGIEVHSPRYLGSQPWPFPASLMLGFIATAVNTNQVPDGVEIMDVRWFTRAELLQAVRSGEITIPTGASVSRALIEHWYGGSLDLAVEGGKL</sequence>
<accession>A0ABW4QB00</accession>
<organism evidence="11 12">
    <name type="scientific">Arthrobacter flavus</name>
    <dbReference type="NCBI Taxonomy" id="95172"/>
    <lineage>
        <taxon>Bacteria</taxon>
        <taxon>Bacillati</taxon>
        <taxon>Actinomycetota</taxon>
        <taxon>Actinomycetes</taxon>
        <taxon>Micrococcales</taxon>
        <taxon>Micrococcaceae</taxon>
        <taxon>Arthrobacter</taxon>
    </lineage>
</organism>
<dbReference type="PANTHER" id="PTHR42904:SF6">
    <property type="entry name" value="NAD-CAPPED RNA HYDROLASE NUDT12"/>
    <property type="match status" value="1"/>
</dbReference>
<evidence type="ECO:0000256" key="7">
    <source>
        <dbReference type="ARBA" id="ARBA00022842"/>
    </source>
</evidence>
<evidence type="ECO:0000313" key="12">
    <source>
        <dbReference type="Proteomes" id="UP001597307"/>
    </source>
</evidence>
<dbReference type="PANTHER" id="PTHR42904">
    <property type="entry name" value="NUDIX HYDROLASE, NUDC SUBFAMILY"/>
    <property type="match status" value="1"/>
</dbReference>
<proteinExistence type="inferred from homology"/>
<dbReference type="PROSITE" id="PS51462">
    <property type="entry name" value="NUDIX"/>
    <property type="match status" value="1"/>
</dbReference>
<dbReference type="InterPro" id="IPR015375">
    <property type="entry name" value="NADH_PPase-like_N"/>
</dbReference>
<name>A0ABW4QB00_9MICC</name>
<dbReference type="PROSITE" id="PS00893">
    <property type="entry name" value="NUDIX_BOX"/>
    <property type="match status" value="1"/>
</dbReference>
<reference evidence="12" key="1">
    <citation type="journal article" date="2019" name="Int. J. Syst. Evol. Microbiol.">
        <title>The Global Catalogue of Microorganisms (GCM) 10K type strain sequencing project: providing services to taxonomists for standard genome sequencing and annotation.</title>
        <authorList>
            <consortium name="The Broad Institute Genomics Platform"/>
            <consortium name="The Broad Institute Genome Sequencing Center for Infectious Disease"/>
            <person name="Wu L."/>
            <person name="Ma J."/>
        </authorList>
    </citation>
    <scope>NUCLEOTIDE SEQUENCE [LARGE SCALE GENOMIC DNA]</scope>
    <source>
        <strain evidence="12">JCM 11496</strain>
    </source>
</reference>
<dbReference type="EC" id="3.6.1.22" evidence="4"/>
<evidence type="ECO:0000256" key="1">
    <source>
        <dbReference type="ARBA" id="ARBA00001946"/>
    </source>
</evidence>
<keyword evidence="7" id="KW-0460">Magnesium</keyword>
<keyword evidence="6 11" id="KW-0378">Hydrolase</keyword>
<dbReference type="InterPro" id="IPR015797">
    <property type="entry name" value="NUDIX_hydrolase-like_dom_sf"/>
</dbReference>
<evidence type="ECO:0000256" key="4">
    <source>
        <dbReference type="ARBA" id="ARBA00012381"/>
    </source>
</evidence>
<evidence type="ECO:0000256" key="5">
    <source>
        <dbReference type="ARBA" id="ARBA00022723"/>
    </source>
</evidence>
<protein>
    <recommendedName>
        <fullName evidence="4">NAD(+) diphosphatase</fullName>
        <ecNumber evidence="4">3.6.1.22</ecNumber>
    </recommendedName>
</protein>
<dbReference type="RefSeq" id="WP_343881304.1">
    <property type="nucleotide sequence ID" value="NZ_BAAAIJ010000056.1"/>
</dbReference>
<evidence type="ECO:0000256" key="6">
    <source>
        <dbReference type="ARBA" id="ARBA00022801"/>
    </source>
</evidence>
<keyword evidence="5" id="KW-0479">Metal-binding</keyword>
<dbReference type="InterPro" id="IPR020084">
    <property type="entry name" value="NUDIX_hydrolase_CS"/>
</dbReference>
<evidence type="ECO:0000313" key="11">
    <source>
        <dbReference type="EMBL" id="MFD1847929.1"/>
    </source>
</evidence>
<evidence type="ECO:0000259" key="10">
    <source>
        <dbReference type="PROSITE" id="PS51462"/>
    </source>
</evidence>
<dbReference type="SUPFAM" id="SSF55811">
    <property type="entry name" value="Nudix"/>
    <property type="match status" value="1"/>
</dbReference>
<dbReference type="Gene3D" id="3.90.79.10">
    <property type="entry name" value="Nucleoside Triphosphate Pyrophosphohydrolase"/>
    <property type="match status" value="1"/>
</dbReference>
<comment type="caution">
    <text evidence="11">The sequence shown here is derived from an EMBL/GenBank/DDBJ whole genome shotgun (WGS) entry which is preliminary data.</text>
</comment>
<dbReference type="InterPro" id="IPR049734">
    <property type="entry name" value="NudC-like_C"/>
</dbReference>
<dbReference type="InterPro" id="IPR000086">
    <property type="entry name" value="NUDIX_hydrolase_dom"/>
</dbReference>
<gene>
    <name evidence="11" type="primary">nudC</name>
    <name evidence="11" type="ORF">ACFSFX_15160</name>
</gene>